<sequence length="113" mass="12919">MARSLCEESGATEREHWEPVGEMEKKPLPVLCAIDMTLEPVTKGCMILSFSLFLFLTRAEVPWRRRWKAVLEAGKMIDPKVSQIKDSEVTCQLHRCLSVKTYTPSFWCDDALA</sequence>
<dbReference type="EMBL" id="DS572716">
    <property type="protein sequence ID" value="EGY18429.1"/>
    <property type="molecule type" value="Genomic_DNA"/>
</dbReference>
<evidence type="ECO:0000313" key="2">
    <source>
        <dbReference type="EMBL" id="EGY18429.1"/>
    </source>
</evidence>
<dbReference type="KEGG" id="vda:VDAG_08763"/>
<organism evidence="2 3">
    <name type="scientific">Verticillium dahliae (strain VdLs.17 / ATCC MYA-4575 / FGSC 10137)</name>
    <name type="common">Verticillium wilt</name>
    <dbReference type="NCBI Taxonomy" id="498257"/>
    <lineage>
        <taxon>Eukaryota</taxon>
        <taxon>Fungi</taxon>
        <taxon>Dikarya</taxon>
        <taxon>Ascomycota</taxon>
        <taxon>Pezizomycotina</taxon>
        <taxon>Sordariomycetes</taxon>
        <taxon>Hypocreomycetidae</taxon>
        <taxon>Glomerellales</taxon>
        <taxon>Plectosphaerellaceae</taxon>
        <taxon>Verticillium</taxon>
    </lineage>
</organism>
<gene>
    <name evidence="2" type="ORF">VDAG_08763</name>
</gene>
<dbReference type="RefSeq" id="XP_009649375.1">
    <property type="nucleotide sequence ID" value="XM_009651080.1"/>
</dbReference>
<dbReference type="HOGENOM" id="CLU_164953_0_0_1"/>
<dbReference type="AlphaFoldDB" id="G2XF31"/>
<evidence type="ECO:0000313" key="3">
    <source>
        <dbReference type="Proteomes" id="UP000001611"/>
    </source>
</evidence>
<dbReference type="GeneID" id="20710226"/>
<reference evidence="2 3" key="1">
    <citation type="submission" date="2008-03" db="EMBL/GenBank/DDBJ databases">
        <title>The Genome Sequence of Verticillium dahliae VdLs.17.</title>
        <authorList>
            <consortium name="The Broad Institute Genome Sequencing Platform"/>
            <person name="Ma L.-J.J."/>
            <person name="Klosterman S.J."/>
            <person name="Subbarao K."/>
            <person name="Dobinson K."/>
            <person name="Veronese P."/>
            <person name="Kang S."/>
            <person name="Gold S.E."/>
            <person name="Young S."/>
            <person name="Jaffe D."/>
            <person name="Gnerre S."/>
            <person name="Berlin A."/>
            <person name="Heiman D."/>
            <person name="Hepburn T."/>
            <person name="Sykes S."/>
            <person name="Alvarado L."/>
            <person name="Kodira C.D."/>
            <person name="Lander E."/>
            <person name="Galagan J."/>
            <person name="Nusbaum C."/>
            <person name="Birren B."/>
        </authorList>
    </citation>
    <scope>NUCLEOTIDE SEQUENCE [LARGE SCALE GENOMIC DNA]</scope>
    <source>
        <strain evidence="3">VdLs.17 / ATCC MYA-4575 / FGSC 10137</strain>
    </source>
</reference>
<evidence type="ECO:0000256" key="1">
    <source>
        <dbReference type="SAM" id="MobiDB-lite"/>
    </source>
</evidence>
<protein>
    <submittedName>
        <fullName evidence="2">Uncharacterized protein</fullName>
    </submittedName>
</protein>
<name>G2XF31_VERDV</name>
<accession>G2XF31</accession>
<dbReference type="eggNOG" id="ENOG502T5WF">
    <property type="taxonomic scope" value="Eukaryota"/>
</dbReference>
<feature type="region of interest" description="Disordered" evidence="1">
    <location>
        <begin position="1"/>
        <end position="20"/>
    </location>
</feature>
<proteinExistence type="predicted"/>
<feature type="compositionally biased region" description="Basic and acidic residues" evidence="1">
    <location>
        <begin position="11"/>
        <end position="20"/>
    </location>
</feature>
<keyword evidence="3" id="KW-1185">Reference proteome</keyword>
<dbReference type="Proteomes" id="UP000001611">
    <property type="component" value="Chromosome 1"/>
</dbReference>
<dbReference type="InParanoid" id="G2XF31"/>